<comment type="subcellular location">
    <subcellularLocation>
        <location evidence="1">Cell membrane</location>
        <topology evidence="1">Multi-pass membrane protein</topology>
    </subcellularLocation>
</comment>
<dbReference type="PANTHER" id="PTHR30106:SF2">
    <property type="entry name" value="UPF0324 INNER MEMBRANE PROTEIN YEIH"/>
    <property type="match status" value="1"/>
</dbReference>
<dbReference type="InterPro" id="IPR004630">
    <property type="entry name" value="UPF0324_YeiH-like"/>
</dbReference>
<dbReference type="EMBL" id="JAUORK010000003">
    <property type="protein sequence ID" value="MDO6671055.1"/>
    <property type="molecule type" value="Genomic_DNA"/>
</dbReference>
<comment type="similarity">
    <text evidence="2">Belongs to the UPF0324 family.</text>
</comment>
<evidence type="ECO:0000256" key="1">
    <source>
        <dbReference type="ARBA" id="ARBA00004651"/>
    </source>
</evidence>
<feature type="transmembrane region" description="Helical" evidence="7">
    <location>
        <begin position="287"/>
        <end position="306"/>
    </location>
</feature>
<feature type="transmembrane region" description="Helical" evidence="7">
    <location>
        <begin position="21"/>
        <end position="39"/>
    </location>
</feature>
<name>A0AAP4TVD1_9GAMM</name>
<comment type="caution">
    <text evidence="8">The sequence shown here is derived from an EMBL/GenBank/DDBJ whole genome shotgun (WGS) entry which is preliminary data.</text>
</comment>
<evidence type="ECO:0000313" key="8">
    <source>
        <dbReference type="EMBL" id="MDO6671055.1"/>
    </source>
</evidence>
<feature type="transmembrane region" description="Helical" evidence="7">
    <location>
        <begin position="45"/>
        <end position="62"/>
    </location>
</feature>
<protein>
    <submittedName>
        <fullName evidence="8">YeiH family protein</fullName>
    </submittedName>
</protein>
<dbReference type="InterPro" id="IPR018383">
    <property type="entry name" value="UPF0324_pro"/>
</dbReference>
<dbReference type="Proteomes" id="UP001170481">
    <property type="component" value="Unassembled WGS sequence"/>
</dbReference>
<gene>
    <name evidence="8" type="ORF">Q4535_02885</name>
</gene>
<organism evidence="8 9">
    <name type="scientific">Cobetia amphilecti</name>
    <dbReference type="NCBI Taxonomy" id="1055104"/>
    <lineage>
        <taxon>Bacteria</taxon>
        <taxon>Pseudomonadati</taxon>
        <taxon>Pseudomonadota</taxon>
        <taxon>Gammaproteobacteria</taxon>
        <taxon>Oceanospirillales</taxon>
        <taxon>Halomonadaceae</taxon>
        <taxon>Cobetia</taxon>
    </lineage>
</organism>
<dbReference type="NCBIfam" id="TIGR00698">
    <property type="entry name" value="YeiH family putative sulfate export transporter"/>
    <property type="match status" value="1"/>
</dbReference>
<evidence type="ECO:0000256" key="3">
    <source>
        <dbReference type="ARBA" id="ARBA00022475"/>
    </source>
</evidence>
<evidence type="ECO:0000256" key="2">
    <source>
        <dbReference type="ARBA" id="ARBA00007977"/>
    </source>
</evidence>
<evidence type="ECO:0000256" key="5">
    <source>
        <dbReference type="ARBA" id="ARBA00022989"/>
    </source>
</evidence>
<dbReference type="RefSeq" id="WP_303592872.1">
    <property type="nucleotide sequence ID" value="NZ_JAUORK010000003.1"/>
</dbReference>
<feature type="transmembrane region" description="Helical" evidence="7">
    <location>
        <begin position="228"/>
        <end position="250"/>
    </location>
</feature>
<keyword evidence="5 7" id="KW-1133">Transmembrane helix</keyword>
<proteinExistence type="inferred from homology"/>
<evidence type="ECO:0000313" key="9">
    <source>
        <dbReference type="Proteomes" id="UP001170481"/>
    </source>
</evidence>
<evidence type="ECO:0000256" key="7">
    <source>
        <dbReference type="SAM" id="Phobius"/>
    </source>
</evidence>
<dbReference type="Pfam" id="PF03601">
    <property type="entry name" value="Cons_hypoth698"/>
    <property type="match status" value="1"/>
</dbReference>
<dbReference type="AlphaFoldDB" id="A0AAP4TVD1"/>
<feature type="transmembrane region" description="Helical" evidence="7">
    <location>
        <begin position="327"/>
        <end position="348"/>
    </location>
</feature>
<feature type="transmembrane region" description="Helical" evidence="7">
    <location>
        <begin position="107"/>
        <end position="125"/>
    </location>
</feature>
<sequence length="350" mass="36247">MDAQTLTPPATAERLRRMLPGLALCGGLTLVGLALHSIPALASTGISPLVFALLCGIVVGNLPITSRHAAALSPGLHIATKKLLRLGIILFGLSITLQQILGLGWSVVFLDVLVITAVLSSGYFIGTRWLGLDRDTALLTSAGSAICGAAAVLATESMIKARPAATAMAVATVVLFGSLAMLVYPLLYPLSGMHEGLFGIYIGSTIHEVAQVVAAGEAVGPDALANALIVKLMRVMMLVPFLLLLPKLWAMRARTEGDDGETGGSMTIPWFALGFIAMAGINSTGEIPAAVHSSLSTLGSVALTMAMAGLGVETRIDRLRSLGMKPFLLALILFTLLIVGGFGANLLLMG</sequence>
<keyword evidence="3" id="KW-1003">Cell membrane</keyword>
<accession>A0AAP4TVD1</accession>
<keyword evidence="4 7" id="KW-0812">Transmembrane</keyword>
<evidence type="ECO:0000256" key="4">
    <source>
        <dbReference type="ARBA" id="ARBA00022692"/>
    </source>
</evidence>
<feature type="transmembrane region" description="Helical" evidence="7">
    <location>
        <begin position="83"/>
        <end position="101"/>
    </location>
</feature>
<feature type="transmembrane region" description="Helical" evidence="7">
    <location>
        <begin position="137"/>
        <end position="159"/>
    </location>
</feature>
<keyword evidence="6 7" id="KW-0472">Membrane</keyword>
<dbReference type="PANTHER" id="PTHR30106">
    <property type="entry name" value="INNER MEMBRANE PROTEIN YEIH-RELATED"/>
    <property type="match status" value="1"/>
</dbReference>
<reference evidence="8" key="1">
    <citation type="submission" date="2023-07" db="EMBL/GenBank/DDBJ databases">
        <title>Genome content predicts the carbon catabolic preferences of heterotrophic bacteria.</title>
        <authorList>
            <person name="Gralka M."/>
        </authorList>
    </citation>
    <scope>NUCLEOTIDE SEQUENCE</scope>
    <source>
        <strain evidence="8">C2R13</strain>
    </source>
</reference>
<dbReference type="GO" id="GO:0005886">
    <property type="term" value="C:plasma membrane"/>
    <property type="evidence" value="ECO:0007669"/>
    <property type="project" value="UniProtKB-SubCell"/>
</dbReference>
<feature type="transmembrane region" description="Helical" evidence="7">
    <location>
        <begin position="165"/>
        <end position="184"/>
    </location>
</feature>
<evidence type="ECO:0000256" key="6">
    <source>
        <dbReference type="ARBA" id="ARBA00023136"/>
    </source>
</evidence>
<feature type="transmembrane region" description="Helical" evidence="7">
    <location>
        <begin position="262"/>
        <end position="281"/>
    </location>
</feature>